<feature type="region of interest" description="Disordered" evidence="1">
    <location>
        <begin position="219"/>
        <end position="350"/>
    </location>
</feature>
<dbReference type="InParanoid" id="H6CAQ3"/>
<feature type="region of interest" description="Disordered" evidence="1">
    <location>
        <begin position="866"/>
        <end position="886"/>
    </location>
</feature>
<feature type="compositionally biased region" description="Basic and acidic residues" evidence="1">
    <location>
        <begin position="399"/>
        <end position="427"/>
    </location>
</feature>
<name>H6CAQ3_EXODN</name>
<dbReference type="GO" id="GO:0003779">
    <property type="term" value="F:actin binding"/>
    <property type="evidence" value="ECO:0007669"/>
    <property type="project" value="InterPro"/>
</dbReference>
<feature type="region of interest" description="Disordered" evidence="1">
    <location>
        <begin position="1"/>
        <end position="196"/>
    </location>
</feature>
<evidence type="ECO:0000256" key="1">
    <source>
        <dbReference type="SAM" id="MobiDB-lite"/>
    </source>
</evidence>
<dbReference type="EMBL" id="JH226137">
    <property type="protein sequence ID" value="EHY60850.1"/>
    <property type="molecule type" value="Genomic_DNA"/>
</dbReference>
<sequence length="886" mass="98299">MASNVLRTAQIFEDPEPQQRGRRTYRSHAPSATDVVKSRRKENQSPTKTLPRDYQDKISSASPLGERHINSPPQTKRVATKFGEEQRSPAKPGHKKTGSSVSLRGLILGKEKAIDASSVSSTEGCVVDKKPKKVKSAANLTGLLKRKSKKDLREDTNNENGSSPSKQTPVEVPTPIWQQFATQPLESPDGTMLYPMSQRKRIEEEIKLYTPKDYSEFRPKEQRNFYGYGPALPTSIDHKPPQRPFLEHKSSRSSVFTENLDDEPRSSSDCGLSKDRNSSRPGSARTPDARPALATRSTESSQTDTKTKRGSRVFDAIQSLNMKSRKDHSTNPDSPSASTPSLSPQEIDSAFEQVLDSLNIPLNMRDNMRNLKPDVKAGLIKGERVGSGSSMNSAGGDSSEPKSTKSPQKQEPERPKNQDDDGKEGKRSRSRSRPRSRILTLSRRDEESSSNKSDRPGSSSRSRSKSRNKSVDVTNARPGSSRAMASSSSLVSLNPADSATTPGDFIHYLREVQKPELVEVGKIHKLRILVRNESISWTDHFVTKGGMDELLQLYYRIKKIEWREEHEDSLLHETLLCLKGLCTTSRALQRLHEVEQEFFPALLSMLFDPDRKGPAEFSTRGVIVSLLFAHLSAAMDFDVEGKQKRAAAILGFLKDPAPEQDKQPLDFVSQMHVPRPYRVWCKEVSNVTKEVFWIFLHHLNVIPIVNPGSSTAASDGSDAYARAHFPAPRPPHPAAPYVGGVEWEATQYLATHLDLVNGLIAFLPTANDRNSLREELRISGFEKVMGGTLRTCKEKFYGGVHEGLKCWVAAAKADGWYIEDVRAGPPRDVTNSALSSPRKSPVKKKANDEPPKLDLVVDVGLKVEEGDKKTANAPATQGGAVEDHWI</sequence>
<keyword evidence="4" id="KW-1185">Reference proteome</keyword>
<feature type="compositionally biased region" description="Polar residues" evidence="1">
    <location>
        <begin position="158"/>
        <end position="168"/>
    </location>
</feature>
<feature type="compositionally biased region" description="Polar residues" evidence="1">
    <location>
        <begin position="295"/>
        <end position="304"/>
    </location>
</feature>
<dbReference type="SMART" id="SM01140">
    <property type="entry name" value="Drf_GBD"/>
    <property type="match status" value="1"/>
</dbReference>
<dbReference type="GO" id="GO:0031267">
    <property type="term" value="F:small GTPase binding"/>
    <property type="evidence" value="ECO:0007669"/>
    <property type="project" value="InterPro"/>
</dbReference>
<feature type="region of interest" description="Disordered" evidence="1">
    <location>
        <begin position="827"/>
        <end position="851"/>
    </location>
</feature>
<proteinExistence type="predicted"/>
<feature type="compositionally biased region" description="Polar residues" evidence="1">
    <location>
        <begin position="387"/>
        <end position="396"/>
    </location>
</feature>
<dbReference type="Proteomes" id="UP000007304">
    <property type="component" value="Unassembled WGS sequence"/>
</dbReference>
<evidence type="ECO:0000313" key="4">
    <source>
        <dbReference type="Proteomes" id="UP000007304"/>
    </source>
</evidence>
<dbReference type="AlphaFoldDB" id="H6CAQ3"/>
<dbReference type="InterPro" id="IPR011989">
    <property type="entry name" value="ARM-like"/>
</dbReference>
<dbReference type="VEuPathDB" id="FungiDB:HMPREF1120_08794"/>
<dbReference type="eggNOG" id="ENOG502RXE8">
    <property type="taxonomic scope" value="Eukaryota"/>
</dbReference>
<dbReference type="OrthoDB" id="2155261at2759"/>
<feature type="compositionally biased region" description="Polar residues" evidence="1">
    <location>
        <begin position="331"/>
        <end position="346"/>
    </location>
</feature>
<feature type="compositionally biased region" description="Polar residues" evidence="1">
    <location>
        <begin position="176"/>
        <end position="185"/>
    </location>
</feature>
<dbReference type="HOGENOM" id="CLU_008022_0_0_1"/>
<protein>
    <recommendedName>
        <fullName evidence="2">Formin GTPase-binding domain-containing protein</fullName>
    </recommendedName>
</protein>
<gene>
    <name evidence="3" type="ORF">HMPREF1120_08794</name>
</gene>
<feature type="compositionally biased region" description="Basic and acidic residues" evidence="1">
    <location>
        <begin position="236"/>
        <end position="250"/>
    </location>
</feature>
<reference evidence="3" key="1">
    <citation type="submission" date="2011-07" db="EMBL/GenBank/DDBJ databases">
        <title>The Genome Sequence of Exophiala (Wangiella) dermatitidis NIH/UT8656.</title>
        <authorList>
            <consortium name="The Broad Institute Genome Sequencing Platform"/>
            <person name="Cuomo C."/>
            <person name="Wang Z."/>
            <person name="Hunicke-Smith S."/>
            <person name="Szanislo P.J."/>
            <person name="Earl A."/>
            <person name="Young S.K."/>
            <person name="Zeng Q."/>
            <person name="Gargeya S."/>
            <person name="Fitzgerald M."/>
            <person name="Haas B."/>
            <person name="Abouelleil A."/>
            <person name="Alvarado L."/>
            <person name="Arachchi H.M."/>
            <person name="Berlin A."/>
            <person name="Brown A."/>
            <person name="Chapman S.B."/>
            <person name="Chen Z."/>
            <person name="Dunbar C."/>
            <person name="Freedman E."/>
            <person name="Gearin G."/>
            <person name="Gellesch M."/>
            <person name="Goldberg J."/>
            <person name="Griggs A."/>
            <person name="Gujja S."/>
            <person name="Heiman D."/>
            <person name="Howarth C."/>
            <person name="Larson L."/>
            <person name="Lui A."/>
            <person name="MacDonald P.J.P."/>
            <person name="Montmayeur A."/>
            <person name="Murphy C."/>
            <person name="Neiman D."/>
            <person name="Pearson M."/>
            <person name="Priest M."/>
            <person name="Roberts A."/>
            <person name="Saif S."/>
            <person name="Shea T."/>
            <person name="Shenoy N."/>
            <person name="Sisk P."/>
            <person name="Stolte C."/>
            <person name="Sykes S."/>
            <person name="Wortman J."/>
            <person name="Nusbaum C."/>
            <person name="Birren B."/>
        </authorList>
    </citation>
    <scope>NUCLEOTIDE SEQUENCE</scope>
    <source>
        <strain evidence="3">NIH/UT8656</strain>
    </source>
</reference>
<feature type="compositionally biased region" description="Low complexity" evidence="1">
    <location>
        <begin position="476"/>
        <end position="495"/>
    </location>
</feature>
<evidence type="ECO:0000259" key="2">
    <source>
        <dbReference type="SMART" id="SM01140"/>
    </source>
</evidence>
<organism evidence="3 4">
    <name type="scientific">Exophiala dermatitidis (strain ATCC 34100 / CBS 525.76 / NIH/UT8656)</name>
    <name type="common">Black yeast</name>
    <name type="synonym">Wangiella dermatitidis</name>
    <dbReference type="NCBI Taxonomy" id="858893"/>
    <lineage>
        <taxon>Eukaryota</taxon>
        <taxon>Fungi</taxon>
        <taxon>Dikarya</taxon>
        <taxon>Ascomycota</taxon>
        <taxon>Pezizomycotina</taxon>
        <taxon>Eurotiomycetes</taxon>
        <taxon>Chaetothyriomycetidae</taxon>
        <taxon>Chaetothyriales</taxon>
        <taxon>Herpotrichiellaceae</taxon>
        <taxon>Exophiala</taxon>
    </lineage>
</organism>
<dbReference type="SUPFAM" id="SSF48371">
    <property type="entry name" value="ARM repeat"/>
    <property type="match status" value="1"/>
</dbReference>
<dbReference type="RefSeq" id="XP_009161311.1">
    <property type="nucleotide sequence ID" value="XM_009163063.1"/>
</dbReference>
<dbReference type="GO" id="GO:0030036">
    <property type="term" value="P:actin cytoskeleton organization"/>
    <property type="evidence" value="ECO:0007669"/>
    <property type="project" value="InterPro"/>
</dbReference>
<evidence type="ECO:0000313" key="3">
    <source>
        <dbReference type="EMBL" id="EHY60850.1"/>
    </source>
</evidence>
<dbReference type="OMA" id="WERCMGG"/>
<dbReference type="Gene3D" id="1.25.10.10">
    <property type="entry name" value="Leucine-rich Repeat Variant"/>
    <property type="match status" value="1"/>
</dbReference>
<feature type="domain" description="Formin GTPase-binding" evidence="2">
    <location>
        <begin position="339"/>
        <end position="633"/>
    </location>
</feature>
<feature type="compositionally biased region" description="Polar residues" evidence="1">
    <location>
        <begin position="829"/>
        <end position="838"/>
    </location>
</feature>
<dbReference type="GeneID" id="20313433"/>
<dbReference type="InterPro" id="IPR010473">
    <property type="entry name" value="GTPase-bd"/>
</dbReference>
<feature type="region of interest" description="Disordered" evidence="1">
    <location>
        <begin position="375"/>
        <end position="495"/>
    </location>
</feature>
<dbReference type="InterPro" id="IPR016024">
    <property type="entry name" value="ARM-type_fold"/>
</dbReference>
<feature type="compositionally biased region" description="Basic and acidic residues" evidence="1">
    <location>
        <begin position="442"/>
        <end position="455"/>
    </location>
</feature>
<accession>H6CAQ3</accession>
<feature type="compositionally biased region" description="Basic and acidic residues" evidence="1">
    <location>
        <begin position="262"/>
        <end position="278"/>
    </location>
</feature>